<feature type="domain" description="Methyltransferase" evidence="2">
    <location>
        <begin position="129"/>
        <end position="336"/>
    </location>
</feature>
<organism evidence="3 4">
    <name type="scientific">Cyclotella cryptica</name>
    <dbReference type="NCBI Taxonomy" id="29204"/>
    <lineage>
        <taxon>Eukaryota</taxon>
        <taxon>Sar</taxon>
        <taxon>Stramenopiles</taxon>
        <taxon>Ochrophyta</taxon>
        <taxon>Bacillariophyta</taxon>
        <taxon>Coscinodiscophyceae</taxon>
        <taxon>Thalassiosirophycidae</taxon>
        <taxon>Stephanodiscales</taxon>
        <taxon>Stephanodiscaceae</taxon>
        <taxon>Cyclotella</taxon>
    </lineage>
</organism>
<keyword evidence="1" id="KW-0472">Membrane</keyword>
<keyword evidence="1" id="KW-0812">Transmembrane</keyword>
<protein>
    <recommendedName>
        <fullName evidence="2">Methyltransferase domain-containing protein</fullName>
    </recommendedName>
</protein>
<sequence>MRRINDGGSSVLVLLLIGAANLFAVFQLLARQGGEELQTTAKALEAVTATLKIKKTLEDAVISTATAGVELKAATAALIQAKEELAATQGSSSDCESVLDKLDTQFDARRKARQELPFTANPDYPQGTFDKWEPEAICFADERFGNTVRYKALGDGPKFVCGVDFLAKKSKNEGCLVYSVGSNNDISFEQAVHSIMGCEIHTFDPYIPKDKFVGNDIVTFHQWGFGEDNSTQGPTFKSAATVMKELHHTHRAIDIFKIDCEGCEFAVMPPLLESISKGIVNVNQLQIEIHRDAVKENTTLLEAFFAAADKANLRIFHKERNQWGCMGYLCVEYAFVNEKFLRDVNGEYVCHKV</sequence>
<dbReference type="AlphaFoldDB" id="A0ABD3NKC9"/>
<name>A0ABD3NKC9_9STRA</name>
<dbReference type="Pfam" id="PF13383">
    <property type="entry name" value="Methyltransf_22"/>
    <property type="match status" value="1"/>
</dbReference>
<dbReference type="EMBL" id="JABMIG020000639">
    <property type="protein sequence ID" value="KAL3773790.1"/>
    <property type="molecule type" value="Genomic_DNA"/>
</dbReference>
<dbReference type="Proteomes" id="UP001516023">
    <property type="component" value="Unassembled WGS sequence"/>
</dbReference>
<gene>
    <name evidence="3" type="ORF">HJC23_011928</name>
</gene>
<proteinExistence type="predicted"/>
<dbReference type="InterPro" id="IPR025714">
    <property type="entry name" value="Methyltranfer_dom"/>
</dbReference>
<dbReference type="InterPro" id="IPR026913">
    <property type="entry name" value="METTL24"/>
</dbReference>
<dbReference type="PANTHER" id="PTHR32026">
    <property type="entry name" value="METHYLTRANSFERASE-LIKE PROTEIN 24"/>
    <property type="match status" value="1"/>
</dbReference>
<evidence type="ECO:0000313" key="3">
    <source>
        <dbReference type="EMBL" id="KAL3773790.1"/>
    </source>
</evidence>
<comment type="caution">
    <text evidence="3">The sequence shown here is derived from an EMBL/GenBank/DDBJ whole genome shotgun (WGS) entry which is preliminary data.</text>
</comment>
<feature type="transmembrane region" description="Helical" evidence="1">
    <location>
        <begin position="12"/>
        <end position="30"/>
    </location>
</feature>
<accession>A0ABD3NKC9</accession>
<reference evidence="3 4" key="1">
    <citation type="journal article" date="2020" name="G3 (Bethesda)">
        <title>Improved Reference Genome for Cyclotella cryptica CCMP332, a Model for Cell Wall Morphogenesis, Salinity Adaptation, and Lipid Production in Diatoms (Bacillariophyta).</title>
        <authorList>
            <person name="Roberts W.R."/>
            <person name="Downey K.M."/>
            <person name="Ruck E.C."/>
            <person name="Traller J.C."/>
            <person name="Alverson A.J."/>
        </authorList>
    </citation>
    <scope>NUCLEOTIDE SEQUENCE [LARGE SCALE GENOMIC DNA]</scope>
    <source>
        <strain evidence="3 4">CCMP332</strain>
    </source>
</reference>
<evidence type="ECO:0000313" key="4">
    <source>
        <dbReference type="Proteomes" id="UP001516023"/>
    </source>
</evidence>
<keyword evidence="1" id="KW-1133">Transmembrane helix</keyword>
<keyword evidence="4" id="KW-1185">Reference proteome</keyword>
<dbReference type="PANTHER" id="PTHR32026:SF10">
    <property type="entry name" value="METHYLTRANSFERASE-LIKE PROTEIN 24-RELATED"/>
    <property type="match status" value="1"/>
</dbReference>
<evidence type="ECO:0000259" key="2">
    <source>
        <dbReference type="Pfam" id="PF13383"/>
    </source>
</evidence>
<evidence type="ECO:0000256" key="1">
    <source>
        <dbReference type="SAM" id="Phobius"/>
    </source>
</evidence>